<keyword evidence="2" id="KW-1185">Reference proteome</keyword>
<dbReference type="EMBL" id="CP002997">
    <property type="protein sequence ID" value="AEM17749.1"/>
    <property type="molecule type" value="Genomic_DNA"/>
</dbReference>
<evidence type="ECO:0000313" key="1">
    <source>
        <dbReference type="EMBL" id="AEM17749.1"/>
    </source>
</evidence>
<accession>A0A0H3G1Y4</accession>
<sequence length="35" mass="3756">MDGIEAFQGLPGGKHAIHRGDNCVSQKIWEETSGS</sequence>
<organism evidence="1 2">
    <name type="scientific">Brucella suis biovar 1 (strain 1330)</name>
    <dbReference type="NCBI Taxonomy" id="204722"/>
    <lineage>
        <taxon>Bacteria</taxon>
        <taxon>Pseudomonadati</taxon>
        <taxon>Pseudomonadota</taxon>
        <taxon>Alphaproteobacteria</taxon>
        <taxon>Hyphomicrobiales</taxon>
        <taxon>Brucellaceae</taxon>
        <taxon>Brucella/Ochrobactrum group</taxon>
        <taxon>Brucella</taxon>
    </lineage>
</organism>
<name>A0A0H3G1Y4_BRUSU</name>
<dbReference type="Proteomes" id="UP000007104">
    <property type="component" value="Chromosome I"/>
</dbReference>
<dbReference type="HOGENOM" id="CLU_3363716_0_0_5"/>
<protein>
    <submittedName>
        <fullName evidence="1">Uncharacterized protein</fullName>
    </submittedName>
</protein>
<dbReference type="KEGG" id="bsi:BS1330_I0391"/>
<evidence type="ECO:0000313" key="2">
    <source>
        <dbReference type="Proteomes" id="UP000007104"/>
    </source>
</evidence>
<proteinExistence type="predicted"/>
<dbReference type="AlphaFoldDB" id="A0A0H3G1Y4"/>
<reference evidence="1 2" key="1">
    <citation type="journal article" date="2011" name="J. Bacteriol.">
        <title>Revised genome sequence of Brucella suis 1330.</title>
        <authorList>
            <person name="Tae H."/>
            <person name="Shallom S."/>
            <person name="Settlage R."/>
            <person name="Preston D."/>
            <person name="Adams L.G."/>
            <person name="Garner H.R."/>
        </authorList>
    </citation>
    <scope>NUCLEOTIDE SEQUENCE [LARGE SCALE GENOMIC DNA]</scope>
    <source>
        <strain evidence="1 2">1330</strain>
    </source>
</reference>
<dbReference type="KEGG" id="bms:BR0390"/>
<gene>
    <name evidence="1" type="ordered locus">BS1330_I0391</name>
</gene>